<evidence type="ECO:0000313" key="2">
    <source>
        <dbReference type="EMBL" id="MBU4692144.1"/>
    </source>
</evidence>
<dbReference type="Proteomes" id="UP000718793">
    <property type="component" value="Unassembled WGS sequence"/>
</dbReference>
<feature type="transmembrane region" description="Helical" evidence="1">
    <location>
        <begin position="41"/>
        <end position="74"/>
    </location>
</feature>
<dbReference type="EMBL" id="JAHMHH010000001">
    <property type="protein sequence ID" value="MBU4692144.1"/>
    <property type="molecule type" value="Genomic_DNA"/>
</dbReference>
<proteinExistence type="predicted"/>
<sequence length="83" mass="9217">MKKTTLKKLFIGFLIVTIILLLITIIIVPILFFGLKSESFGLALSIGSILQIVCITTGTMGFVTLIFTIIFAILYSKTKNKNY</sequence>
<reference evidence="2" key="1">
    <citation type="submission" date="2021-06" db="EMBL/GenBank/DDBJ databases">
        <title>Novel Mycoplasma species detected in California sea lions (Zalophus californianus) from the USA.</title>
        <authorList>
            <person name="Volokhov D.V."/>
            <person name="Furtak V.A."/>
            <person name="Zagorodnyaya T.A."/>
        </authorList>
    </citation>
    <scope>NUCLEOTIDE SEQUENCE [LARGE SCALE GENOMIC DNA]</scope>
    <source>
        <strain evidence="2">CSL 5346</strain>
    </source>
</reference>
<comment type="caution">
    <text evidence="2">The sequence shown here is derived from an EMBL/GenBank/DDBJ whole genome shotgun (WGS) entry which is preliminary data.</text>
</comment>
<keyword evidence="1" id="KW-1133">Transmembrane helix</keyword>
<evidence type="ECO:0000313" key="3">
    <source>
        <dbReference type="Proteomes" id="UP000718793"/>
    </source>
</evidence>
<feature type="transmembrane region" description="Helical" evidence="1">
    <location>
        <begin position="9"/>
        <end position="35"/>
    </location>
</feature>
<dbReference type="RefSeq" id="WP_216488469.1">
    <property type="nucleotide sequence ID" value="NZ_JAHMHH010000001.1"/>
</dbReference>
<accession>A0ABS6DPL4</accession>
<keyword evidence="3" id="KW-1185">Reference proteome</keyword>
<keyword evidence="1" id="KW-0472">Membrane</keyword>
<gene>
    <name evidence="2" type="ORF">KQ875_00835</name>
</gene>
<organism evidence="2 3">
    <name type="scientific">Mycoplasma zalophi</name>
    <dbReference type="NCBI Taxonomy" id="191287"/>
    <lineage>
        <taxon>Bacteria</taxon>
        <taxon>Bacillati</taxon>
        <taxon>Mycoplasmatota</taxon>
        <taxon>Mollicutes</taxon>
        <taxon>Mycoplasmataceae</taxon>
        <taxon>Mycoplasma</taxon>
    </lineage>
</organism>
<protein>
    <submittedName>
        <fullName evidence="2">Uncharacterized protein</fullName>
    </submittedName>
</protein>
<name>A0ABS6DPL4_9MOLU</name>
<keyword evidence="1" id="KW-0812">Transmembrane</keyword>
<evidence type="ECO:0000256" key="1">
    <source>
        <dbReference type="SAM" id="Phobius"/>
    </source>
</evidence>